<keyword evidence="1" id="KW-0732">Signal</keyword>
<accession>A0ABS8ALW5</accession>
<evidence type="ECO:0000259" key="2">
    <source>
        <dbReference type="Pfam" id="PF13568"/>
    </source>
</evidence>
<gene>
    <name evidence="3" type="ORF">LGH74_01950</name>
</gene>
<evidence type="ECO:0000313" key="4">
    <source>
        <dbReference type="Proteomes" id="UP001165296"/>
    </source>
</evidence>
<dbReference type="Pfam" id="PF13568">
    <property type="entry name" value="OMP_b-brl_2"/>
    <property type="match status" value="1"/>
</dbReference>
<proteinExistence type="predicted"/>
<comment type="caution">
    <text evidence="3">The sequence shown here is derived from an EMBL/GenBank/DDBJ whole genome shotgun (WGS) entry which is preliminary data.</text>
</comment>
<name>A0ABS8ALW5_9BACT</name>
<keyword evidence="4" id="KW-1185">Reference proteome</keyword>
<organism evidence="3 4">
    <name type="scientific">Hymenobacter lucidus</name>
    <dbReference type="NCBI Taxonomy" id="2880930"/>
    <lineage>
        <taxon>Bacteria</taxon>
        <taxon>Pseudomonadati</taxon>
        <taxon>Bacteroidota</taxon>
        <taxon>Cytophagia</taxon>
        <taxon>Cytophagales</taxon>
        <taxon>Hymenobacteraceae</taxon>
        <taxon>Hymenobacter</taxon>
    </lineage>
</organism>
<feature type="chain" id="PRO_5047016919" evidence="1">
    <location>
        <begin position="20"/>
        <end position="219"/>
    </location>
</feature>
<sequence length="219" mass="23822">MKRILLLSGGLLLASAAQAQLGLRVGANVTSLTTRPDQPNVAEKATGRVGYQLGMFYEQKLSSRLSLVPEVQLSRQNTSLDISDYTISDGGYQAQYRLGLTYLQLPILLRATFGKFFVEAGPQVGYLLDAHRTGTVDMSTIAGLQHFTVDDRSLKGYERFDVGASAGLGVKLPAGFVLGVRGYTGFRSLTPKENSITRLRAMKGQTVQASVSYPLKAWR</sequence>
<dbReference type="InterPro" id="IPR025665">
    <property type="entry name" value="Beta-barrel_OMP_2"/>
</dbReference>
<evidence type="ECO:0000256" key="1">
    <source>
        <dbReference type="SAM" id="SignalP"/>
    </source>
</evidence>
<reference evidence="3" key="1">
    <citation type="submission" date="2021-10" db="EMBL/GenBank/DDBJ databases">
        <authorList>
            <person name="Dean J.D."/>
            <person name="Kim M.K."/>
            <person name="Newey C.N."/>
            <person name="Stoker T.S."/>
            <person name="Thompson D.W."/>
            <person name="Grose J.H."/>
        </authorList>
    </citation>
    <scope>NUCLEOTIDE SEQUENCE</scope>
    <source>
        <strain evidence="3">BT178</strain>
    </source>
</reference>
<feature type="signal peptide" evidence="1">
    <location>
        <begin position="1"/>
        <end position="19"/>
    </location>
</feature>
<dbReference type="RefSeq" id="WP_226171092.1">
    <property type="nucleotide sequence ID" value="NZ_JAJADR010000001.1"/>
</dbReference>
<protein>
    <submittedName>
        <fullName evidence="3">PorT family protein</fullName>
    </submittedName>
</protein>
<feature type="domain" description="Outer membrane protein beta-barrel" evidence="2">
    <location>
        <begin position="19"/>
        <end position="189"/>
    </location>
</feature>
<evidence type="ECO:0000313" key="3">
    <source>
        <dbReference type="EMBL" id="MCB2406729.1"/>
    </source>
</evidence>
<dbReference type="Proteomes" id="UP001165296">
    <property type="component" value="Unassembled WGS sequence"/>
</dbReference>
<dbReference type="EMBL" id="JAJADR010000001">
    <property type="protein sequence ID" value="MCB2406729.1"/>
    <property type="molecule type" value="Genomic_DNA"/>
</dbReference>